<feature type="region of interest" description="Disordered" evidence="7">
    <location>
        <begin position="289"/>
        <end position="312"/>
    </location>
</feature>
<dbReference type="AlphaFoldDB" id="A0AAI9SWA4"/>
<dbReference type="GeneID" id="73380542"/>
<evidence type="ECO:0000256" key="1">
    <source>
        <dbReference type="ARBA" id="ARBA00004604"/>
    </source>
</evidence>
<sequence>MAGSQLKRLKLALKEKGLIGQTNSASKKAKKSKTSRRNEVDRDERQANLSDIRSQFNTFDSKINRTKHDITITQGGEFVTVGSKQHNAYTAKNGAMQRQMKMQYDLEKKKRNKTGGVLDRRFGENDSHLSQEEKMLARFTRERQAALGKKRGLYSLESDDDNDEGEDNGQDSGFQLTHSGQALSLDDDSDNIVRYVDEDQAIEEPKRKKSKNEVMKEIIAKSKYYKQQRQQNLAKTHEQIDELNEDFDSIMDDLRESQPKKSQFSTKTPENIEYDSKVRELVYDRRAVPADRTKTEEELLKEHEEKKKKLEQDRLKRMEGFVTDRDAEGDDLDDVEKVFWGSGDSEDEGEGEGEGEDEGEGFTIEEDGAKKELEEGGKVDTEGQARPGSKKTPPMIMPTSSEEFIGHMSTLPFEQQLTYIKGICDTYKPNLAIGNKEKMNQFVSILFEYVLHLSNQFQPFQPILKILKKLSLSYNEQLVETMRQYISEIELRTKSDLDALRPSDLVFFLIVAYLFSTSDHYHLIVTPCLILMNQILSHIMYNSDIRLEDLAKGVFLVDVLLTYQRFSKRFDPEVVNYIEFSMVNLIPEPELFNFEDSLSLQKSTGKLNIAKSHKYQVGEGEGEDHQISLSEIFNNCDSLQLKSKLIVKLVTIIDKCISLWRDKSSSIELLESFIQLLKHFSRYTSLTSPFLVKSSKLLKAALDSRRPLELQHHRSLGIATYAPKFEENFNPDKKSYDTNIERQQLAKVKSQLKKEQKAALKDIRYENRFLAREQIEEKKSMYDEYHRKMAKIVNSIQSEEGAERNQYEREKKQRKNKK</sequence>
<evidence type="ECO:0000256" key="4">
    <source>
        <dbReference type="ARBA" id="ARBA00022552"/>
    </source>
</evidence>
<dbReference type="InterPro" id="IPR007276">
    <property type="entry name" value="Nop14"/>
</dbReference>
<accession>A0AAI9SWA4</accession>
<dbReference type="PANTHER" id="PTHR23183">
    <property type="entry name" value="NOP14"/>
    <property type="match status" value="1"/>
</dbReference>
<feature type="compositionally biased region" description="Polar residues" evidence="7">
    <location>
        <begin position="225"/>
        <end position="234"/>
    </location>
</feature>
<dbReference type="Pfam" id="PF04147">
    <property type="entry name" value="Nop14"/>
    <property type="match status" value="1"/>
</dbReference>
<feature type="region of interest" description="Disordered" evidence="7">
    <location>
        <begin position="337"/>
        <end position="396"/>
    </location>
</feature>
<dbReference type="EMBL" id="JAHUZD010000105">
    <property type="protein sequence ID" value="KAI3404286.2"/>
    <property type="molecule type" value="Genomic_DNA"/>
</dbReference>
<evidence type="ECO:0000256" key="3">
    <source>
        <dbReference type="ARBA" id="ARBA00022517"/>
    </source>
</evidence>
<keyword evidence="4" id="KW-0698">rRNA processing</keyword>
<proteinExistence type="inferred from homology"/>
<feature type="region of interest" description="Disordered" evidence="7">
    <location>
        <begin position="150"/>
        <end position="176"/>
    </location>
</feature>
<evidence type="ECO:0000313" key="9">
    <source>
        <dbReference type="Proteomes" id="UP001202479"/>
    </source>
</evidence>
<feature type="compositionally biased region" description="Polar residues" evidence="7">
    <location>
        <begin position="260"/>
        <end position="269"/>
    </location>
</feature>
<dbReference type="GO" id="GO:0030490">
    <property type="term" value="P:maturation of SSU-rRNA"/>
    <property type="evidence" value="ECO:0007669"/>
    <property type="project" value="TreeGrafter"/>
</dbReference>
<keyword evidence="9" id="KW-1185">Reference proteome</keyword>
<feature type="compositionally biased region" description="Basic and acidic residues" evidence="7">
    <location>
        <begin position="801"/>
        <end position="811"/>
    </location>
</feature>
<feature type="compositionally biased region" description="Basic and acidic residues" evidence="7">
    <location>
        <begin position="367"/>
        <end position="383"/>
    </location>
</feature>
<feature type="compositionally biased region" description="Basic and acidic residues" evidence="7">
    <location>
        <begin position="36"/>
        <end position="46"/>
    </location>
</feature>
<dbReference type="GO" id="GO:0030692">
    <property type="term" value="C:Noc4p-Nop14p complex"/>
    <property type="evidence" value="ECO:0007669"/>
    <property type="project" value="TreeGrafter"/>
</dbReference>
<feature type="region of interest" description="Disordered" evidence="7">
    <location>
        <begin position="225"/>
        <end position="272"/>
    </location>
</feature>
<feature type="region of interest" description="Disordered" evidence="7">
    <location>
        <begin position="796"/>
        <end position="818"/>
    </location>
</feature>
<reference evidence="8" key="1">
    <citation type="journal article" date="2022" name="DNA Res.">
        <title>Genome analysis of five recently described species of the CUG-Ser clade uncovers Candida theae as a new hybrid lineage with pathogenic potential in the Candida parapsilosis species complex.</title>
        <authorList>
            <person name="Mixao V."/>
            <person name="Del Olmo V."/>
            <person name="Hegedusova E."/>
            <person name="Saus E."/>
            <person name="Pryszcz L."/>
            <person name="Cillingova A."/>
            <person name="Nosek J."/>
            <person name="Gabaldon T."/>
        </authorList>
    </citation>
    <scope>NUCLEOTIDE SEQUENCE</scope>
    <source>
        <strain evidence="8">CBS 10844</strain>
    </source>
</reference>
<dbReference type="Proteomes" id="UP001202479">
    <property type="component" value="Unassembled WGS sequence"/>
</dbReference>
<dbReference type="RefSeq" id="XP_049180031.1">
    <property type="nucleotide sequence ID" value="XM_049324205.1"/>
</dbReference>
<keyword evidence="5" id="KW-0539">Nucleus</keyword>
<protein>
    <submittedName>
        <fullName evidence="8">NOP14</fullName>
    </submittedName>
</protein>
<comment type="function">
    <text evidence="6">Involved in nucleolar processing of pre-18S ribosomal RNA. Has a role in the nuclear export of 40S pre-ribosomal subunit to the cytoplasm.</text>
</comment>
<comment type="caution">
    <text evidence="8">The sequence shown here is derived from an EMBL/GenBank/DDBJ whole genome shotgun (WGS) entry which is preliminary data.</text>
</comment>
<feature type="region of interest" description="Disordered" evidence="7">
    <location>
        <begin position="17"/>
        <end position="52"/>
    </location>
</feature>
<feature type="compositionally biased region" description="Acidic residues" evidence="7">
    <location>
        <begin position="241"/>
        <end position="251"/>
    </location>
</feature>
<evidence type="ECO:0000256" key="6">
    <source>
        <dbReference type="ARBA" id="ARBA00024695"/>
    </source>
</evidence>
<gene>
    <name evidence="8" type="ORF">KGF56_002925</name>
</gene>
<feature type="compositionally biased region" description="Acidic residues" evidence="7">
    <location>
        <begin position="344"/>
        <end position="366"/>
    </location>
</feature>
<evidence type="ECO:0000256" key="5">
    <source>
        <dbReference type="ARBA" id="ARBA00023242"/>
    </source>
</evidence>
<dbReference type="PANTHER" id="PTHR23183:SF0">
    <property type="entry name" value="NUCLEOLAR PROTEIN 14"/>
    <property type="match status" value="1"/>
</dbReference>
<comment type="subcellular location">
    <subcellularLocation>
        <location evidence="1">Nucleus</location>
        <location evidence="1">Nucleolus</location>
    </subcellularLocation>
</comment>
<feature type="compositionally biased region" description="Acidic residues" evidence="7">
    <location>
        <begin position="157"/>
        <end position="169"/>
    </location>
</feature>
<evidence type="ECO:0000256" key="7">
    <source>
        <dbReference type="SAM" id="MobiDB-lite"/>
    </source>
</evidence>
<evidence type="ECO:0000313" key="8">
    <source>
        <dbReference type="EMBL" id="KAI3404286.2"/>
    </source>
</evidence>
<organism evidence="8 9">
    <name type="scientific">Candida oxycetoniae</name>
    <dbReference type="NCBI Taxonomy" id="497107"/>
    <lineage>
        <taxon>Eukaryota</taxon>
        <taxon>Fungi</taxon>
        <taxon>Dikarya</taxon>
        <taxon>Ascomycota</taxon>
        <taxon>Saccharomycotina</taxon>
        <taxon>Pichiomycetes</taxon>
        <taxon>Debaryomycetaceae</taxon>
        <taxon>Candida/Lodderomyces clade</taxon>
        <taxon>Candida</taxon>
    </lineage>
</organism>
<comment type="similarity">
    <text evidence="2">Belongs to the NOP14 family.</text>
</comment>
<name>A0AAI9SWA4_9ASCO</name>
<evidence type="ECO:0000256" key="2">
    <source>
        <dbReference type="ARBA" id="ARBA00007466"/>
    </source>
</evidence>
<keyword evidence="3" id="KW-0690">Ribosome biogenesis</keyword>
<dbReference type="GO" id="GO:0032040">
    <property type="term" value="C:small-subunit processome"/>
    <property type="evidence" value="ECO:0007669"/>
    <property type="project" value="InterPro"/>
</dbReference>